<sequence>MSAKVRHNLNLPDIGENAVHGQQGIKLSKLICLPLARLCLPFAYIDPFEMNRYNAGIFCKNPQWRKGVFKYRILKCMLLSLIRIGSILNYCVADGRPCHLIDNTGWPNMQYGQPYRLADYAGWPSG</sequence>
<dbReference type="Proteomes" id="UP000887565">
    <property type="component" value="Unplaced"/>
</dbReference>
<dbReference type="AlphaFoldDB" id="A0A915HPB1"/>
<proteinExistence type="predicted"/>
<name>A0A915HPB1_ROMCU</name>
<evidence type="ECO:0000313" key="1">
    <source>
        <dbReference type="Proteomes" id="UP000887565"/>
    </source>
</evidence>
<evidence type="ECO:0000313" key="2">
    <source>
        <dbReference type="WBParaSite" id="nRc.2.0.1.t03554-RA"/>
    </source>
</evidence>
<keyword evidence="1" id="KW-1185">Reference proteome</keyword>
<protein>
    <submittedName>
        <fullName evidence="2">Uncharacterized protein</fullName>
    </submittedName>
</protein>
<accession>A0A915HPB1</accession>
<reference evidence="2" key="1">
    <citation type="submission" date="2022-11" db="UniProtKB">
        <authorList>
            <consortium name="WormBaseParasite"/>
        </authorList>
    </citation>
    <scope>IDENTIFICATION</scope>
</reference>
<dbReference type="WBParaSite" id="nRc.2.0.1.t03554-RA">
    <property type="protein sequence ID" value="nRc.2.0.1.t03554-RA"/>
    <property type="gene ID" value="nRc.2.0.1.g03554"/>
</dbReference>
<organism evidence="1 2">
    <name type="scientific">Romanomermis culicivorax</name>
    <name type="common">Nematode worm</name>
    <dbReference type="NCBI Taxonomy" id="13658"/>
    <lineage>
        <taxon>Eukaryota</taxon>
        <taxon>Metazoa</taxon>
        <taxon>Ecdysozoa</taxon>
        <taxon>Nematoda</taxon>
        <taxon>Enoplea</taxon>
        <taxon>Dorylaimia</taxon>
        <taxon>Mermithida</taxon>
        <taxon>Mermithoidea</taxon>
        <taxon>Mermithidae</taxon>
        <taxon>Romanomermis</taxon>
    </lineage>
</organism>